<protein>
    <submittedName>
        <fullName evidence="1">Uncharacterized protein</fullName>
    </submittedName>
</protein>
<sequence>MKKDLELYPGHIFRAKWQQKQMSNCINNLRQGTVAMVMDFSENYGCVFQSEVQSGFFDRNQVTIHPIMAYYRVKEEETEEEYTVKHAIIGISEDNKHDADAVLEFENRALDVVSKEIDIVEVHEWTDGSMFGRWPNIVKITIITFYVVSVTIFESQLVRSTDLVQLFYQSVSKSEIIRKKNRTDRFVIE</sequence>
<gene>
    <name evidence="1" type="ORF">KUTeg_022022</name>
</gene>
<reference evidence="1 2" key="1">
    <citation type="submission" date="2022-12" db="EMBL/GenBank/DDBJ databases">
        <title>Chromosome-level genome of Tegillarca granosa.</title>
        <authorList>
            <person name="Kim J."/>
        </authorList>
    </citation>
    <scope>NUCLEOTIDE SEQUENCE [LARGE SCALE GENOMIC DNA]</scope>
    <source>
        <strain evidence="1">Teg-2019</strain>
        <tissue evidence="1">Adductor muscle</tissue>
    </source>
</reference>
<accession>A0ABQ9E520</accession>
<name>A0ABQ9E520_TEGGR</name>
<organism evidence="1 2">
    <name type="scientific">Tegillarca granosa</name>
    <name type="common">Malaysian cockle</name>
    <name type="synonym">Anadara granosa</name>
    <dbReference type="NCBI Taxonomy" id="220873"/>
    <lineage>
        <taxon>Eukaryota</taxon>
        <taxon>Metazoa</taxon>
        <taxon>Spiralia</taxon>
        <taxon>Lophotrochozoa</taxon>
        <taxon>Mollusca</taxon>
        <taxon>Bivalvia</taxon>
        <taxon>Autobranchia</taxon>
        <taxon>Pteriomorphia</taxon>
        <taxon>Arcoida</taxon>
        <taxon>Arcoidea</taxon>
        <taxon>Arcidae</taxon>
        <taxon>Tegillarca</taxon>
    </lineage>
</organism>
<dbReference type="Proteomes" id="UP001217089">
    <property type="component" value="Unassembled WGS sequence"/>
</dbReference>
<dbReference type="PANTHER" id="PTHR46601">
    <property type="entry name" value="ULP_PROTEASE DOMAIN-CONTAINING PROTEIN"/>
    <property type="match status" value="1"/>
</dbReference>
<evidence type="ECO:0000313" key="1">
    <source>
        <dbReference type="EMBL" id="KAJ8300503.1"/>
    </source>
</evidence>
<proteinExistence type="predicted"/>
<keyword evidence="2" id="KW-1185">Reference proteome</keyword>
<comment type="caution">
    <text evidence="1">The sequence shown here is derived from an EMBL/GenBank/DDBJ whole genome shotgun (WGS) entry which is preliminary data.</text>
</comment>
<dbReference type="PANTHER" id="PTHR46601:SF1">
    <property type="entry name" value="ADF-H DOMAIN-CONTAINING PROTEIN"/>
    <property type="match status" value="1"/>
</dbReference>
<dbReference type="EMBL" id="JARBDR010000919">
    <property type="protein sequence ID" value="KAJ8300503.1"/>
    <property type="molecule type" value="Genomic_DNA"/>
</dbReference>
<evidence type="ECO:0000313" key="2">
    <source>
        <dbReference type="Proteomes" id="UP001217089"/>
    </source>
</evidence>